<feature type="compositionally biased region" description="Polar residues" evidence="1">
    <location>
        <begin position="70"/>
        <end position="92"/>
    </location>
</feature>
<keyword evidence="2" id="KW-0472">Membrane</keyword>
<proteinExistence type="predicted"/>
<feature type="compositionally biased region" description="Low complexity" evidence="1">
    <location>
        <begin position="168"/>
        <end position="177"/>
    </location>
</feature>
<evidence type="ECO:0000256" key="2">
    <source>
        <dbReference type="SAM" id="Phobius"/>
    </source>
</evidence>
<reference evidence="3 4" key="1">
    <citation type="journal article" date="2018" name="Cell">
        <title>The Chara Genome: Secondary Complexity and Implications for Plant Terrestrialization.</title>
        <authorList>
            <person name="Nishiyama T."/>
            <person name="Sakayama H."/>
            <person name="Vries J.D."/>
            <person name="Buschmann H."/>
            <person name="Saint-Marcoux D."/>
            <person name="Ullrich K.K."/>
            <person name="Haas F.B."/>
            <person name="Vanderstraeten L."/>
            <person name="Becker D."/>
            <person name="Lang D."/>
            <person name="Vosolsobe S."/>
            <person name="Rombauts S."/>
            <person name="Wilhelmsson P.K.I."/>
            <person name="Janitza P."/>
            <person name="Kern R."/>
            <person name="Heyl A."/>
            <person name="Rumpler F."/>
            <person name="Villalobos L.I.A.C."/>
            <person name="Clay J.M."/>
            <person name="Skokan R."/>
            <person name="Toyoda A."/>
            <person name="Suzuki Y."/>
            <person name="Kagoshima H."/>
            <person name="Schijlen E."/>
            <person name="Tajeshwar N."/>
            <person name="Catarino B."/>
            <person name="Hetherington A.J."/>
            <person name="Saltykova A."/>
            <person name="Bonnot C."/>
            <person name="Breuninger H."/>
            <person name="Symeonidi A."/>
            <person name="Radhakrishnan G.V."/>
            <person name="Van Nieuwerburgh F."/>
            <person name="Deforce D."/>
            <person name="Chang C."/>
            <person name="Karol K.G."/>
            <person name="Hedrich R."/>
            <person name="Ulvskov P."/>
            <person name="Glockner G."/>
            <person name="Delwiche C.F."/>
            <person name="Petrasek J."/>
            <person name="Van de Peer Y."/>
            <person name="Friml J."/>
            <person name="Beilby M."/>
            <person name="Dolan L."/>
            <person name="Kohara Y."/>
            <person name="Sugano S."/>
            <person name="Fujiyama A."/>
            <person name="Delaux P.-M."/>
            <person name="Quint M."/>
            <person name="TheiBen G."/>
            <person name="Hagemann M."/>
            <person name="Harholt J."/>
            <person name="Dunand C."/>
            <person name="Zachgo S."/>
            <person name="Langdale J."/>
            <person name="Maumus F."/>
            <person name="Straeten D.V.D."/>
            <person name="Gould S.B."/>
            <person name="Rensing S.A."/>
        </authorList>
    </citation>
    <scope>NUCLEOTIDE SEQUENCE [LARGE SCALE GENOMIC DNA]</scope>
    <source>
        <strain evidence="3 4">S276</strain>
    </source>
</reference>
<dbReference type="AlphaFoldDB" id="A0A388LWW9"/>
<evidence type="ECO:0000313" key="3">
    <source>
        <dbReference type="EMBL" id="GBG86712.1"/>
    </source>
</evidence>
<accession>A0A388LWW9</accession>
<comment type="caution">
    <text evidence="3">The sequence shown here is derived from an EMBL/GenBank/DDBJ whole genome shotgun (WGS) entry which is preliminary data.</text>
</comment>
<keyword evidence="2" id="KW-0812">Transmembrane</keyword>
<keyword evidence="2" id="KW-1133">Transmembrane helix</keyword>
<feature type="compositionally biased region" description="Gly residues" evidence="1">
    <location>
        <begin position="178"/>
        <end position="194"/>
    </location>
</feature>
<name>A0A388LWW9_CHABU</name>
<gene>
    <name evidence="3" type="ORF">CBR_g41776</name>
</gene>
<feature type="region of interest" description="Disordered" evidence="1">
    <location>
        <begin position="424"/>
        <end position="454"/>
    </location>
</feature>
<feature type="transmembrane region" description="Helical" evidence="2">
    <location>
        <begin position="20"/>
        <end position="41"/>
    </location>
</feature>
<organism evidence="3 4">
    <name type="scientific">Chara braunii</name>
    <name type="common">Braun's stonewort</name>
    <dbReference type="NCBI Taxonomy" id="69332"/>
    <lineage>
        <taxon>Eukaryota</taxon>
        <taxon>Viridiplantae</taxon>
        <taxon>Streptophyta</taxon>
        <taxon>Charophyceae</taxon>
        <taxon>Charales</taxon>
        <taxon>Characeae</taxon>
        <taxon>Chara</taxon>
    </lineage>
</organism>
<dbReference type="Gramene" id="GBG86712">
    <property type="protein sequence ID" value="GBG86712"/>
    <property type="gene ID" value="CBR_g41776"/>
</dbReference>
<feature type="region of interest" description="Disordered" evidence="1">
    <location>
        <begin position="65"/>
        <end position="103"/>
    </location>
</feature>
<sequence length="454" mass="49224">MLLCINKSNIGTGGGDVNKWTIGVGIGVGAICLLTVVRMYGRGRGKKSAGRRGRSSNCGRYWMEGGNGFGQNPQRASNGKFANNNGTAADPTSNPPLPGIFPQQQFSAAPVAPPGVTLQPGVTMPSNLMQYQAPLQGQWGVQPWLPAAQWPRNQQWTMLNPPSRRANGQQQPFQQQGAGHGNHGHGAAGGGGKGPAANAFPGPGNRAYFTKEYMDIMEEIKTDKLLDEAKKKVATSRRSGVKIVEIPAESSRGENCVNTMIEKSDKTDEMKAWVTATLGDSLKLITEKLEEVDKKAKITSKEKEEFGRLCVISAAAEKKRMDSSSSEKRKRSRERTPAVCSPTTNPVKTRSRGSEKQKSRTKRIDISSDEEGATGVKQNLHAKMEGSSKLTDIKLMLASLLNGIGDIKGKRKVILPRVKTEPEPIKTPAVETRDTEDAEDVNVVQNKECTEDEE</sequence>
<feature type="compositionally biased region" description="Basic and acidic residues" evidence="1">
    <location>
        <begin position="352"/>
        <end position="366"/>
    </location>
</feature>
<feature type="region of interest" description="Disordered" evidence="1">
    <location>
        <begin position="317"/>
        <end position="380"/>
    </location>
</feature>
<protein>
    <submittedName>
        <fullName evidence="3">Uncharacterized protein</fullName>
    </submittedName>
</protein>
<keyword evidence="4" id="KW-1185">Reference proteome</keyword>
<feature type="compositionally biased region" description="Basic and acidic residues" evidence="1">
    <location>
        <begin position="317"/>
        <end position="327"/>
    </location>
</feature>
<dbReference type="Proteomes" id="UP000265515">
    <property type="component" value="Unassembled WGS sequence"/>
</dbReference>
<evidence type="ECO:0000313" key="4">
    <source>
        <dbReference type="Proteomes" id="UP000265515"/>
    </source>
</evidence>
<feature type="region of interest" description="Disordered" evidence="1">
    <location>
        <begin position="159"/>
        <end position="199"/>
    </location>
</feature>
<evidence type="ECO:0000256" key="1">
    <source>
        <dbReference type="SAM" id="MobiDB-lite"/>
    </source>
</evidence>
<dbReference type="EMBL" id="BFEA01000576">
    <property type="protein sequence ID" value="GBG86712.1"/>
    <property type="molecule type" value="Genomic_DNA"/>
</dbReference>